<reference evidence="1 2" key="1">
    <citation type="submission" date="2012-03" db="EMBL/GenBank/DDBJ databases">
        <authorList>
            <person name="Durkin A.S."/>
            <person name="McCorrison J."/>
            <person name="Torralba M."/>
            <person name="Gillis M."/>
            <person name="Methe B."/>
            <person name="Sutton G."/>
            <person name="Nelson K.E."/>
        </authorList>
    </citation>
    <scope>NUCLEOTIDE SEQUENCE [LARGE SCALE GENOMIC DNA]</scope>
    <source>
        <strain evidence="1 2">F0468</strain>
    </source>
</reference>
<organism evidence="1 2">
    <name type="scientific">Lachnoanaerobaculum saburreum F0468</name>
    <dbReference type="NCBI Taxonomy" id="1095750"/>
    <lineage>
        <taxon>Bacteria</taxon>
        <taxon>Bacillati</taxon>
        <taxon>Bacillota</taxon>
        <taxon>Clostridia</taxon>
        <taxon>Lachnospirales</taxon>
        <taxon>Lachnospiraceae</taxon>
        <taxon>Lachnoanaerobaculum</taxon>
    </lineage>
</organism>
<name>I0R589_9FIRM</name>
<evidence type="ECO:0000313" key="1">
    <source>
        <dbReference type="EMBL" id="EIC94847.1"/>
    </source>
</evidence>
<sequence>MDRYNGTPIRTIAKIYDISPSTVQLCIKKYMDGGTKSALFDVQRQGRPVEITDDAVAWIIDIACQRPADLGYAQELWTLKNLHQHIQTHAVEAGYPRLETITKPMV</sequence>
<dbReference type="InterPro" id="IPR009057">
    <property type="entry name" value="Homeodomain-like_sf"/>
</dbReference>
<keyword evidence="2" id="KW-1185">Reference proteome</keyword>
<feature type="non-terminal residue" evidence="1">
    <location>
        <position position="106"/>
    </location>
</feature>
<dbReference type="EMBL" id="AJGH01000113">
    <property type="protein sequence ID" value="EIC94847.1"/>
    <property type="molecule type" value="Genomic_DNA"/>
</dbReference>
<dbReference type="AlphaFoldDB" id="I0R589"/>
<accession>I0R589</accession>
<dbReference type="eggNOG" id="COG3415">
    <property type="taxonomic scope" value="Bacteria"/>
</dbReference>
<dbReference type="Pfam" id="PF13565">
    <property type="entry name" value="HTH_32"/>
    <property type="match status" value="1"/>
</dbReference>
<comment type="caution">
    <text evidence="1">The sequence shown here is derived from an EMBL/GenBank/DDBJ whole genome shotgun (WGS) entry which is preliminary data.</text>
</comment>
<dbReference type="SUPFAM" id="SSF46689">
    <property type="entry name" value="Homeodomain-like"/>
    <property type="match status" value="1"/>
</dbReference>
<dbReference type="Proteomes" id="UP000005039">
    <property type="component" value="Unassembled WGS sequence"/>
</dbReference>
<protein>
    <submittedName>
        <fullName evidence="1">Winged helix-turn helix</fullName>
    </submittedName>
</protein>
<gene>
    <name evidence="1" type="ORF">HMPREF9970_1263</name>
</gene>
<evidence type="ECO:0000313" key="2">
    <source>
        <dbReference type="Proteomes" id="UP000005039"/>
    </source>
</evidence>
<proteinExistence type="predicted"/>